<feature type="transmembrane region" description="Helical" evidence="1">
    <location>
        <begin position="120"/>
        <end position="145"/>
    </location>
</feature>
<evidence type="ECO:0000256" key="1">
    <source>
        <dbReference type="SAM" id="Phobius"/>
    </source>
</evidence>
<feature type="transmembrane region" description="Helical" evidence="1">
    <location>
        <begin position="36"/>
        <end position="54"/>
    </location>
</feature>
<reference evidence="2 3" key="1">
    <citation type="submission" date="2019-08" db="EMBL/GenBank/DDBJ databases">
        <title>In-depth cultivation of the pig gut microbiome towards novel bacterial diversity and tailored functional studies.</title>
        <authorList>
            <person name="Wylensek D."/>
            <person name="Hitch T.C.A."/>
            <person name="Clavel T."/>
        </authorList>
    </citation>
    <scope>NUCLEOTIDE SEQUENCE [LARGE SCALE GENOMIC DNA]</scope>
    <source>
        <strain evidence="2 3">Oil+RF-744-WCA-WT-13</strain>
    </source>
</reference>
<dbReference type="InterPro" id="IPR024529">
    <property type="entry name" value="ECF_trnsprt_substrate-spec"/>
</dbReference>
<comment type="caution">
    <text evidence="2">The sequence shown here is derived from an EMBL/GenBank/DDBJ whole genome shotgun (WGS) entry which is preliminary data.</text>
</comment>
<evidence type="ECO:0000313" key="2">
    <source>
        <dbReference type="EMBL" id="MST82809.1"/>
    </source>
</evidence>
<dbReference type="AlphaFoldDB" id="A0A7X2TNZ6"/>
<keyword evidence="1" id="KW-1133">Transmembrane helix</keyword>
<dbReference type="EMBL" id="VUMV01000009">
    <property type="protein sequence ID" value="MST82809.1"/>
    <property type="molecule type" value="Genomic_DNA"/>
</dbReference>
<protein>
    <submittedName>
        <fullName evidence="2">ECF transporter S component</fullName>
    </submittedName>
</protein>
<keyword evidence="1" id="KW-0472">Membrane</keyword>
<name>A0A7X2TNZ6_9FIRM</name>
<organism evidence="2 3">
    <name type="scientific">Bilifractor porci</name>
    <dbReference type="NCBI Taxonomy" id="2606636"/>
    <lineage>
        <taxon>Bacteria</taxon>
        <taxon>Bacillati</taxon>
        <taxon>Bacillota</taxon>
        <taxon>Clostridia</taxon>
        <taxon>Lachnospirales</taxon>
        <taxon>Lachnospiraceae</taxon>
        <taxon>Bilifractor</taxon>
    </lineage>
</organism>
<dbReference type="Gene3D" id="1.10.1760.20">
    <property type="match status" value="1"/>
</dbReference>
<proteinExistence type="predicted"/>
<dbReference type="RefSeq" id="WP_154458714.1">
    <property type="nucleotide sequence ID" value="NZ_VUMV01000009.1"/>
</dbReference>
<sequence>MNKKQGNTQKLAVLAVLTAIVIILQAAVVIPLGPFTVTLTMLPIIIGAIMYGPLGGAVLGTVFGAVVSIQVLTGAAGAFSTAMLEYQPAATILICLLKGIAAGLAAGAFFCLFRKVSFYFGVVMAAVIAPVVNTGIFSVGCLTIFRSLIQDALGTGSNLLLVFLTTFIGLNFLVEFGINVALTPVVMRIFRAVKLEPAKAAG</sequence>
<feature type="transmembrane region" description="Helical" evidence="1">
    <location>
        <begin position="157"/>
        <end position="182"/>
    </location>
</feature>
<gene>
    <name evidence="2" type="ORF">FYJ60_10870</name>
</gene>
<dbReference type="GO" id="GO:0022857">
    <property type="term" value="F:transmembrane transporter activity"/>
    <property type="evidence" value="ECO:0007669"/>
    <property type="project" value="InterPro"/>
</dbReference>
<feature type="transmembrane region" description="Helical" evidence="1">
    <location>
        <begin position="61"/>
        <end position="84"/>
    </location>
</feature>
<evidence type="ECO:0000313" key="3">
    <source>
        <dbReference type="Proteomes" id="UP000466864"/>
    </source>
</evidence>
<keyword evidence="1" id="KW-0812">Transmembrane</keyword>
<accession>A0A7X2TNZ6</accession>
<feature type="transmembrane region" description="Helical" evidence="1">
    <location>
        <begin position="90"/>
        <end position="113"/>
    </location>
</feature>
<dbReference type="Proteomes" id="UP000466864">
    <property type="component" value="Unassembled WGS sequence"/>
</dbReference>
<keyword evidence="3" id="KW-1185">Reference proteome</keyword>
<dbReference type="Pfam" id="PF12822">
    <property type="entry name" value="ECF_trnsprt"/>
    <property type="match status" value="1"/>
</dbReference>